<dbReference type="InterPro" id="IPR023408">
    <property type="entry name" value="MscS_beta-dom_sf"/>
</dbReference>
<sequence length="303" mass="33641">MAESAEELPADAAGAWQLVVDSVYGMWADFLVRLPLIMAGIVLLVVTWGVTKLADRTVRFALRRTRLRRSLRELVRQLVYITIWVVGLLTAAVVVFPGMTPAKVLTVLGLSSIAIGFAFKDIVENFFAGALILWRFPFEPGDFIECDELMGKVEETTIRMTTLRQVDGQLVVVPNAQLFKSPVYVITSQPKRRITVICGVDYETDLGQAQQVLRDAVEGCSSVDADHPVEIFCQEFGGSSINFEVTWWTGSTPLAVRESRDEVVRAVKTALDAAEISIPFPHRTLTFKENLALQQVEHANNEA</sequence>
<evidence type="ECO:0000256" key="5">
    <source>
        <dbReference type="ARBA" id="ARBA00022989"/>
    </source>
</evidence>
<feature type="domain" description="Mechanosensitive ion channel MscS C-terminal" evidence="9">
    <location>
        <begin position="194"/>
        <end position="278"/>
    </location>
</feature>
<feature type="transmembrane region" description="Helical" evidence="7">
    <location>
        <begin position="30"/>
        <end position="53"/>
    </location>
</feature>
<dbReference type="GO" id="GO:0005886">
    <property type="term" value="C:plasma membrane"/>
    <property type="evidence" value="ECO:0007669"/>
    <property type="project" value="UniProtKB-SubCell"/>
</dbReference>
<keyword evidence="11" id="KW-1185">Reference proteome</keyword>
<dbReference type="InterPro" id="IPR006685">
    <property type="entry name" value="MscS_channel_2nd"/>
</dbReference>
<dbReference type="PANTHER" id="PTHR30221">
    <property type="entry name" value="SMALL-CONDUCTANCE MECHANOSENSITIVE CHANNEL"/>
    <property type="match status" value="1"/>
</dbReference>
<gene>
    <name evidence="10" type="ORF">NG895_15200</name>
</gene>
<feature type="domain" description="Mechanosensitive ion channel MscS" evidence="8">
    <location>
        <begin position="121"/>
        <end position="183"/>
    </location>
</feature>
<evidence type="ECO:0000313" key="11">
    <source>
        <dbReference type="Proteomes" id="UP001155241"/>
    </source>
</evidence>
<dbReference type="Proteomes" id="UP001155241">
    <property type="component" value="Unassembled WGS sequence"/>
</dbReference>
<dbReference type="Pfam" id="PF00924">
    <property type="entry name" value="MS_channel_2nd"/>
    <property type="match status" value="1"/>
</dbReference>
<keyword evidence="6 7" id="KW-0472">Membrane</keyword>
<evidence type="ECO:0000256" key="6">
    <source>
        <dbReference type="ARBA" id="ARBA00023136"/>
    </source>
</evidence>
<dbReference type="Gene3D" id="3.30.70.100">
    <property type="match status" value="1"/>
</dbReference>
<dbReference type="SUPFAM" id="SSF82861">
    <property type="entry name" value="Mechanosensitive channel protein MscS (YggB), transmembrane region"/>
    <property type="match status" value="1"/>
</dbReference>
<evidence type="ECO:0000259" key="9">
    <source>
        <dbReference type="Pfam" id="PF21082"/>
    </source>
</evidence>
<evidence type="ECO:0000256" key="7">
    <source>
        <dbReference type="SAM" id="Phobius"/>
    </source>
</evidence>
<dbReference type="Gene3D" id="2.30.30.60">
    <property type="match status" value="1"/>
</dbReference>
<keyword evidence="4 7" id="KW-0812">Transmembrane</keyword>
<evidence type="ECO:0000256" key="1">
    <source>
        <dbReference type="ARBA" id="ARBA00004651"/>
    </source>
</evidence>
<evidence type="ECO:0000256" key="4">
    <source>
        <dbReference type="ARBA" id="ARBA00022692"/>
    </source>
</evidence>
<dbReference type="InterPro" id="IPR045275">
    <property type="entry name" value="MscS_archaea/bacteria_type"/>
</dbReference>
<comment type="similarity">
    <text evidence="2">Belongs to the MscS (TC 1.A.23) family.</text>
</comment>
<comment type="caution">
    <text evidence="10">The sequence shown here is derived from an EMBL/GenBank/DDBJ whole genome shotgun (WGS) entry which is preliminary data.</text>
</comment>
<dbReference type="InterPro" id="IPR010920">
    <property type="entry name" value="LSM_dom_sf"/>
</dbReference>
<dbReference type="SUPFAM" id="SSF50182">
    <property type="entry name" value="Sm-like ribonucleoproteins"/>
    <property type="match status" value="1"/>
</dbReference>
<dbReference type="Pfam" id="PF21082">
    <property type="entry name" value="MS_channel_3rd"/>
    <property type="match status" value="1"/>
</dbReference>
<proteinExistence type="inferred from homology"/>
<dbReference type="AlphaFoldDB" id="A0A9X2FA69"/>
<keyword evidence="3" id="KW-1003">Cell membrane</keyword>
<evidence type="ECO:0000256" key="3">
    <source>
        <dbReference type="ARBA" id="ARBA00022475"/>
    </source>
</evidence>
<dbReference type="GO" id="GO:0008381">
    <property type="term" value="F:mechanosensitive monoatomic ion channel activity"/>
    <property type="evidence" value="ECO:0007669"/>
    <property type="project" value="InterPro"/>
</dbReference>
<evidence type="ECO:0000259" key="8">
    <source>
        <dbReference type="Pfam" id="PF00924"/>
    </source>
</evidence>
<evidence type="ECO:0000313" key="10">
    <source>
        <dbReference type="EMBL" id="MCO6045257.1"/>
    </source>
</evidence>
<dbReference type="InterPro" id="IPR011066">
    <property type="entry name" value="MscS_channel_C_sf"/>
</dbReference>
<dbReference type="Gene3D" id="1.10.287.1260">
    <property type="match status" value="1"/>
</dbReference>
<dbReference type="PANTHER" id="PTHR30221:SF1">
    <property type="entry name" value="SMALL-CONDUCTANCE MECHANOSENSITIVE CHANNEL"/>
    <property type="match status" value="1"/>
</dbReference>
<dbReference type="RefSeq" id="WP_252853368.1">
    <property type="nucleotide sequence ID" value="NZ_JAMXLR010000051.1"/>
</dbReference>
<dbReference type="InterPro" id="IPR011014">
    <property type="entry name" value="MscS_channel_TM-2"/>
</dbReference>
<organism evidence="10 11">
    <name type="scientific">Aeoliella straminimaris</name>
    <dbReference type="NCBI Taxonomy" id="2954799"/>
    <lineage>
        <taxon>Bacteria</taxon>
        <taxon>Pseudomonadati</taxon>
        <taxon>Planctomycetota</taxon>
        <taxon>Planctomycetia</taxon>
        <taxon>Pirellulales</taxon>
        <taxon>Lacipirellulaceae</taxon>
        <taxon>Aeoliella</taxon>
    </lineage>
</organism>
<dbReference type="EMBL" id="JAMXLR010000051">
    <property type="protein sequence ID" value="MCO6045257.1"/>
    <property type="molecule type" value="Genomic_DNA"/>
</dbReference>
<evidence type="ECO:0000256" key="2">
    <source>
        <dbReference type="ARBA" id="ARBA00008017"/>
    </source>
</evidence>
<accession>A0A9X2FA69</accession>
<protein>
    <submittedName>
        <fullName evidence="10">Mechanosensitive ion channel family protein</fullName>
    </submittedName>
</protein>
<keyword evidence="5 7" id="KW-1133">Transmembrane helix</keyword>
<reference evidence="10" key="1">
    <citation type="submission" date="2022-06" db="EMBL/GenBank/DDBJ databases">
        <title>Aeoliella straminimaris, a novel planctomycete from sediments.</title>
        <authorList>
            <person name="Vitorino I.R."/>
            <person name="Lage O.M."/>
        </authorList>
    </citation>
    <scope>NUCLEOTIDE SEQUENCE</scope>
    <source>
        <strain evidence="10">ICT_H6.2</strain>
    </source>
</reference>
<feature type="transmembrane region" description="Helical" evidence="7">
    <location>
        <begin position="74"/>
        <end position="96"/>
    </location>
</feature>
<dbReference type="SUPFAM" id="SSF82689">
    <property type="entry name" value="Mechanosensitive channel protein MscS (YggB), C-terminal domain"/>
    <property type="match status" value="1"/>
</dbReference>
<dbReference type="InterPro" id="IPR049278">
    <property type="entry name" value="MS_channel_C"/>
</dbReference>
<name>A0A9X2FA69_9BACT</name>
<comment type="subcellular location">
    <subcellularLocation>
        <location evidence="1">Cell membrane</location>
        <topology evidence="1">Multi-pass membrane protein</topology>
    </subcellularLocation>
</comment>